<dbReference type="EMBL" id="CP053085">
    <property type="protein sequence ID" value="QJR34242.1"/>
    <property type="molecule type" value="Genomic_DNA"/>
</dbReference>
<dbReference type="SUPFAM" id="SSF49503">
    <property type="entry name" value="Cupredoxins"/>
    <property type="match status" value="1"/>
</dbReference>
<accession>A0A6M4IMK1</accession>
<dbReference type="SUPFAM" id="SSF49452">
    <property type="entry name" value="Starch-binding domain-like"/>
    <property type="match status" value="1"/>
</dbReference>
<evidence type="ECO:0000313" key="1">
    <source>
        <dbReference type="EMBL" id="QJR34242.1"/>
    </source>
</evidence>
<dbReference type="Gene3D" id="2.60.40.1120">
    <property type="entry name" value="Carboxypeptidase-like, regulatory domain"/>
    <property type="match status" value="1"/>
</dbReference>
<dbReference type="Pfam" id="PF13620">
    <property type="entry name" value="CarboxypepD_reg"/>
    <property type="match status" value="1"/>
</dbReference>
<proteinExistence type="predicted"/>
<gene>
    <name evidence="1" type="ORF">HKW67_01270</name>
</gene>
<keyword evidence="1" id="KW-0645">Protease</keyword>
<dbReference type="KEGG" id="ggr:HKW67_01270"/>
<keyword evidence="1" id="KW-0121">Carboxypeptidase</keyword>
<protein>
    <submittedName>
        <fullName evidence="1">Carboxypeptidase regulatory-like domain-containing protein</fullName>
    </submittedName>
</protein>
<keyword evidence="2" id="KW-1185">Reference proteome</keyword>
<dbReference type="PROSITE" id="PS51257">
    <property type="entry name" value="PROKAR_LIPOPROTEIN"/>
    <property type="match status" value="1"/>
</dbReference>
<dbReference type="InterPro" id="IPR013784">
    <property type="entry name" value="Carb-bd-like_fold"/>
</dbReference>
<name>A0A6M4IMK1_9BACT</name>
<keyword evidence="1" id="KW-0378">Hydrolase</keyword>
<dbReference type="GO" id="GO:0030246">
    <property type="term" value="F:carbohydrate binding"/>
    <property type="evidence" value="ECO:0007669"/>
    <property type="project" value="InterPro"/>
</dbReference>
<dbReference type="RefSeq" id="WP_171223668.1">
    <property type="nucleotide sequence ID" value="NZ_CP053085.1"/>
</dbReference>
<dbReference type="Proteomes" id="UP000500938">
    <property type="component" value="Chromosome"/>
</dbReference>
<dbReference type="InterPro" id="IPR008972">
    <property type="entry name" value="Cupredoxin"/>
</dbReference>
<dbReference type="GO" id="GO:0004180">
    <property type="term" value="F:carboxypeptidase activity"/>
    <property type="evidence" value="ECO:0007669"/>
    <property type="project" value="UniProtKB-KW"/>
</dbReference>
<sequence length="288" mass="30273">MTARAYGRWSLVLLATLVACGESRSSNEANGRIADVQTTAGAGADRAGADQAGAVSRDSAVLSLTRAAGGADGTQYTLSAQASSGFIVGKIGGGAPRDTSIAPTHDLSVCRPFTQSLVPSRDGGVGNSVVWLVGVATGPRDDAPRRVRVMLDGCRLDPRVQRVAAGGTVMITSRDAMMTRLQFIDVGASSASRGTVLFNDAGQVVPTSDAAKAPGLVQIRDDLHPWVRAYLAVTPHPFVAITAADGQFRFDNVPPGSYTLVVWHERFGTKQQRVKVDAHVETRVELAY</sequence>
<dbReference type="AlphaFoldDB" id="A0A6M4IMK1"/>
<organism evidence="1 2">
    <name type="scientific">Gemmatimonas groenlandica</name>
    <dbReference type="NCBI Taxonomy" id="2732249"/>
    <lineage>
        <taxon>Bacteria</taxon>
        <taxon>Pseudomonadati</taxon>
        <taxon>Gemmatimonadota</taxon>
        <taxon>Gemmatimonadia</taxon>
        <taxon>Gemmatimonadales</taxon>
        <taxon>Gemmatimonadaceae</taxon>
        <taxon>Gemmatimonas</taxon>
    </lineage>
</organism>
<evidence type="ECO:0000313" key="2">
    <source>
        <dbReference type="Proteomes" id="UP000500938"/>
    </source>
</evidence>
<reference evidence="1 2" key="1">
    <citation type="submission" date="2020-05" db="EMBL/GenBank/DDBJ databases">
        <title>Complete genome sequence of Gemmatimonas greenlandica TET16.</title>
        <authorList>
            <person name="Zeng Y."/>
        </authorList>
    </citation>
    <scope>NUCLEOTIDE SEQUENCE [LARGE SCALE GENOMIC DNA]</scope>
    <source>
        <strain evidence="1 2">TET16</strain>
    </source>
</reference>